<dbReference type="PANTHER" id="PTHR43581">
    <property type="entry name" value="ATP/GTP PHOSPHATASE"/>
    <property type="match status" value="1"/>
</dbReference>
<accession>A0ABX4WDS2</accession>
<feature type="domain" description="ATPase AAA-type core" evidence="1">
    <location>
        <begin position="336"/>
        <end position="412"/>
    </location>
</feature>
<dbReference type="InterPro" id="IPR051396">
    <property type="entry name" value="Bact_Antivir_Def_Nuclease"/>
</dbReference>
<dbReference type="RefSeq" id="WP_102968333.1">
    <property type="nucleotide sequence ID" value="NZ_POSM01000010.1"/>
</dbReference>
<comment type="caution">
    <text evidence="2">The sequence shown here is derived from an EMBL/GenBank/DDBJ whole genome shotgun (WGS) entry which is preliminary data.</text>
</comment>
<evidence type="ECO:0000259" key="1">
    <source>
        <dbReference type="Pfam" id="PF13304"/>
    </source>
</evidence>
<evidence type="ECO:0000313" key="3">
    <source>
        <dbReference type="Proteomes" id="UP000236547"/>
    </source>
</evidence>
<organism evidence="2 3">
    <name type="scientific">Vibrio diazotrophicus</name>
    <dbReference type="NCBI Taxonomy" id="685"/>
    <lineage>
        <taxon>Bacteria</taxon>
        <taxon>Pseudomonadati</taxon>
        <taxon>Pseudomonadota</taxon>
        <taxon>Gammaproteobacteria</taxon>
        <taxon>Vibrionales</taxon>
        <taxon>Vibrionaceae</taxon>
        <taxon>Vibrio</taxon>
    </lineage>
</organism>
<evidence type="ECO:0000313" key="2">
    <source>
        <dbReference type="EMBL" id="PNI01099.1"/>
    </source>
</evidence>
<protein>
    <recommendedName>
        <fullName evidence="1">ATPase AAA-type core domain-containing protein</fullName>
    </recommendedName>
</protein>
<dbReference type="PANTHER" id="PTHR43581:SF4">
    <property type="entry name" value="ATP_GTP PHOSPHATASE"/>
    <property type="match status" value="1"/>
</dbReference>
<keyword evidence="3" id="KW-1185">Reference proteome</keyword>
<dbReference type="SUPFAM" id="SSF52540">
    <property type="entry name" value="P-loop containing nucleoside triphosphate hydrolases"/>
    <property type="match status" value="1"/>
</dbReference>
<dbReference type="Proteomes" id="UP000236547">
    <property type="component" value="Unassembled WGS sequence"/>
</dbReference>
<gene>
    <name evidence="2" type="ORF">C1O25_09190</name>
</gene>
<dbReference type="Gene3D" id="3.40.50.300">
    <property type="entry name" value="P-loop containing nucleotide triphosphate hydrolases"/>
    <property type="match status" value="1"/>
</dbReference>
<dbReference type="Pfam" id="PF13304">
    <property type="entry name" value="AAA_21"/>
    <property type="match status" value="1"/>
</dbReference>
<dbReference type="EMBL" id="POSM01000010">
    <property type="protein sequence ID" value="PNI01099.1"/>
    <property type="molecule type" value="Genomic_DNA"/>
</dbReference>
<proteinExistence type="predicted"/>
<dbReference type="InterPro" id="IPR027417">
    <property type="entry name" value="P-loop_NTPase"/>
</dbReference>
<dbReference type="InterPro" id="IPR003959">
    <property type="entry name" value="ATPase_AAA_core"/>
</dbReference>
<reference evidence="2 3" key="1">
    <citation type="submission" date="2018-01" db="EMBL/GenBank/DDBJ databases">
        <title>Draft genome sequences of six Vibrio diazotrophicus strains isolated from deep-sea sediments of the Baltic Sea.</title>
        <authorList>
            <person name="Castillo D."/>
            <person name="Vandieken V."/>
            <person name="Chiang O."/>
            <person name="Middelboe M."/>
        </authorList>
    </citation>
    <scope>NUCLEOTIDE SEQUENCE [LARGE SCALE GENOMIC DNA]</scope>
    <source>
        <strain evidence="2 3">65.10M</strain>
    </source>
</reference>
<name>A0ABX4WDS2_VIBDI</name>
<sequence>MNYYILFGQETVPHSGVSSVYLTPIKNEMSSFDTLFNVSLHDDKGLYRELGLVKIGVVNQFAKEKLSESLSPCFERLPNDYFSLGIDVEYYSKLAQLPSSLRFSILKNLNDVVYSSEHLELAQKETVFKTDFLASVSLSSIKGQFSRVLKGGVLLTDYSFSFIRSTDGLFSAVELGFEVKASSVPSTNIHAVIGRNGVGKTTLLNGMVQGGLGINNELGFFIDPSTGEAFEQNYFSCIVSVSFSAFDTFIPPEEQQDPSKGIRYYYVGLKSQKQGDNRLKTRTEMDVDFNRSFALCLGEKEKKGRLFKAIKTLESDENFAEMDICRFELEPTSIAKKGIWEAMTSMSSGHAVVLQTLTRLVASVEEKTLVLIDEPESHLHPPLLSAFIRALSELLHDRNGVAVIATHSPVVLQEVPKSCVWKVLKSGDVTKVLRPEIETFGENVGILTREVFGLEVTKSGFHKLLSESVDDGFTYEEILNQYNNQLGFEARAVLKALLLHKEKADIK</sequence>